<evidence type="ECO:0000259" key="1">
    <source>
        <dbReference type="Pfam" id="PF07733"/>
    </source>
</evidence>
<name>A0AB39R6W5_9ACTN</name>
<dbReference type="InterPro" id="IPR011708">
    <property type="entry name" value="DNA_pol3_alpha_NTPase_dom"/>
</dbReference>
<dbReference type="GO" id="GO:0008408">
    <property type="term" value="F:3'-5' exonuclease activity"/>
    <property type="evidence" value="ECO:0007669"/>
    <property type="project" value="InterPro"/>
</dbReference>
<evidence type="ECO:0000313" key="2">
    <source>
        <dbReference type="EMBL" id="XDQ50416.1"/>
    </source>
</evidence>
<organism evidence="2">
    <name type="scientific">Streptomyces sp. R41</name>
    <dbReference type="NCBI Taxonomy" id="3238632"/>
    <lineage>
        <taxon>Bacteria</taxon>
        <taxon>Bacillati</taxon>
        <taxon>Actinomycetota</taxon>
        <taxon>Actinomycetes</taxon>
        <taxon>Kitasatosporales</taxon>
        <taxon>Streptomycetaceae</taxon>
        <taxon>Streptomyces</taxon>
    </lineage>
</organism>
<protein>
    <recommendedName>
        <fullName evidence="1">Bacterial DNA polymerase III alpha subunit NTPase domain-containing protein</fullName>
    </recommendedName>
</protein>
<dbReference type="RefSeq" id="WP_369243767.1">
    <property type="nucleotide sequence ID" value="NZ_CP163443.1"/>
</dbReference>
<dbReference type="EMBL" id="CP163443">
    <property type="protein sequence ID" value="XDQ50416.1"/>
    <property type="molecule type" value="Genomic_DNA"/>
</dbReference>
<dbReference type="AlphaFoldDB" id="A0AB39R6W5"/>
<dbReference type="Pfam" id="PF07733">
    <property type="entry name" value="DNA_pol3_alpha"/>
    <property type="match status" value="1"/>
</dbReference>
<sequence>MSCSLPDSWLRYLAERAGTPRWGDRDEPSAAAAWRQLDHELSVIAQLGMAGYFLIVHDVCQFAAGRGILTETEPGLFTQPRR</sequence>
<feature type="domain" description="Bacterial DNA polymerase III alpha subunit NTPase" evidence="1">
    <location>
        <begin position="9"/>
        <end position="70"/>
    </location>
</feature>
<gene>
    <name evidence="2" type="ORF">AB5J53_01150</name>
</gene>
<reference evidence="2" key="1">
    <citation type="submission" date="2024-07" db="EMBL/GenBank/DDBJ databases">
        <authorList>
            <person name="Yu S.T."/>
        </authorList>
    </citation>
    <scope>NUCLEOTIDE SEQUENCE</scope>
    <source>
        <strain evidence="2">R41</strain>
    </source>
</reference>
<dbReference type="GO" id="GO:0006260">
    <property type="term" value="P:DNA replication"/>
    <property type="evidence" value="ECO:0007669"/>
    <property type="project" value="InterPro"/>
</dbReference>
<accession>A0AB39R6W5</accession>
<proteinExistence type="predicted"/>